<evidence type="ECO:0000313" key="2">
    <source>
        <dbReference type="EMBL" id="QLH76404.1"/>
    </source>
</evidence>
<dbReference type="OrthoDB" id="281801at2157"/>
<protein>
    <submittedName>
        <fullName evidence="2">DUF2249 domain-containing protein</fullName>
    </submittedName>
</protein>
<sequence>MASDVPREATRTLDAREIDGEPFGDIVAALEDLPAEGTLELVNSFEPEPLYGVLDDRGFAHETERVADDEVRVYISRAD</sequence>
<dbReference type="InterPro" id="IPR018720">
    <property type="entry name" value="DUF2249"/>
</dbReference>
<reference evidence="2 3" key="1">
    <citation type="submission" date="2020-07" db="EMBL/GenBank/DDBJ databases">
        <title>Halosimplex pelagicum sp. nov. and Halosimplex rubrum sp. nov., isolated from salted brown alga Laminaria, and emended description of the genus Halosimplex.</title>
        <authorList>
            <person name="Cui H."/>
        </authorList>
    </citation>
    <scope>NUCLEOTIDE SEQUENCE [LARGE SCALE GENOMIC DNA]</scope>
    <source>
        <strain evidence="2 3">R27</strain>
    </source>
</reference>
<proteinExistence type="predicted"/>
<dbReference type="EMBL" id="CP058910">
    <property type="protein sequence ID" value="QLH76404.1"/>
    <property type="molecule type" value="Genomic_DNA"/>
</dbReference>
<accession>A0A7D5P2E4</accession>
<dbReference type="Proteomes" id="UP000509667">
    <property type="component" value="Chromosome"/>
</dbReference>
<dbReference type="RefSeq" id="WP_179910344.1">
    <property type="nucleotide sequence ID" value="NZ_CP058910.1"/>
</dbReference>
<dbReference type="Pfam" id="PF10006">
    <property type="entry name" value="DUF2249"/>
    <property type="match status" value="1"/>
</dbReference>
<feature type="domain" description="DUF2249" evidence="1">
    <location>
        <begin position="12"/>
        <end position="77"/>
    </location>
</feature>
<gene>
    <name evidence="2" type="ORF">HZS55_03400</name>
</gene>
<evidence type="ECO:0000313" key="3">
    <source>
        <dbReference type="Proteomes" id="UP000509667"/>
    </source>
</evidence>
<evidence type="ECO:0000259" key="1">
    <source>
        <dbReference type="Pfam" id="PF10006"/>
    </source>
</evidence>
<name>A0A7D5P2E4_9EURY</name>
<dbReference type="GeneID" id="56076877"/>
<keyword evidence="3" id="KW-1185">Reference proteome</keyword>
<dbReference type="KEGG" id="hrr:HZS55_03400"/>
<dbReference type="AlphaFoldDB" id="A0A7D5P2E4"/>
<organism evidence="2 3">
    <name type="scientific">Halosimplex rubrum</name>
    <dbReference type="NCBI Taxonomy" id="869889"/>
    <lineage>
        <taxon>Archaea</taxon>
        <taxon>Methanobacteriati</taxon>
        <taxon>Methanobacteriota</taxon>
        <taxon>Stenosarchaea group</taxon>
        <taxon>Halobacteria</taxon>
        <taxon>Halobacteriales</taxon>
        <taxon>Haloarculaceae</taxon>
        <taxon>Halosimplex</taxon>
    </lineage>
</organism>